<dbReference type="AlphaFoldDB" id="A0A7W7K1E1"/>
<keyword evidence="2" id="KW-1185">Reference proteome</keyword>
<organism evidence="1 2">
    <name type="scientific">Sphingomonas kyeonggiensis</name>
    <dbReference type="NCBI Taxonomy" id="1268553"/>
    <lineage>
        <taxon>Bacteria</taxon>
        <taxon>Pseudomonadati</taxon>
        <taxon>Pseudomonadota</taxon>
        <taxon>Alphaproteobacteria</taxon>
        <taxon>Sphingomonadales</taxon>
        <taxon>Sphingomonadaceae</taxon>
        <taxon>Sphingomonas</taxon>
    </lineage>
</organism>
<evidence type="ECO:0000313" key="1">
    <source>
        <dbReference type="EMBL" id="MBB4838933.1"/>
    </source>
</evidence>
<dbReference type="Proteomes" id="UP000575241">
    <property type="component" value="Unassembled WGS sequence"/>
</dbReference>
<dbReference type="RefSeq" id="WP_184166251.1">
    <property type="nucleotide sequence ID" value="NZ_JACHLN010000002.1"/>
</dbReference>
<gene>
    <name evidence="1" type="ORF">HNP52_002002</name>
</gene>
<sequence length="102" mass="11157">MTDVSVTSPVERIARVIAAEMLSPNGEAFEEPAEPVGLMVERIWPVEVERAMAILRTLREPTREMVEAGREAGDDPALIWNAMVRAALEQAVETVDTVAEPA</sequence>
<reference evidence="1 2" key="1">
    <citation type="submission" date="2020-08" db="EMBL/GenBank/DDBJ databases">
        <title>Functional genomics of gut bacteria from endangered species of beetles.</title>
        <authorList>
            <person name="Carlos-Shanley C."/>
        </authorList>
    </citation>
    <scope>NUCLEOTIDE SEQUENCE [LARGE SCALE GENOMIC DNA]</scope>
    <source>
        <strain evidence="1 2">S00224</strain>
    </source>
</reference>
<proteinExistence type="predicted"/>
<evidence type="ECO:0000313" key="2">
    <source>
        <dbReference type="Proteomes" id="UP000575241"/>
    </source>
</evidence>
<dbReference type="EMBL" id="JACHLN010000002">
    <property type="protein sequence ID" value="MBB4838933.1"/>
    <property type="molecule type" value="Genomic_DNA"/>
</dbReference>
<accession>A0A7W7K1E1</accession>
<name>A0A7W7K1E1_9SPHN</name>
<comment type="caution">
    <text evidence="1">The sequence shown here is derived from an EMBL/GenBank/DDBJ whole genome shotgun (WGS) entry which is preliminary data.</text>
</comment>
<protein>
    <submittedName>
        <fullName evidence="1">Uncharacterized protein</fullName>
    </submittedName>
</protein>